<feature type="domain" description="Transglycosylase SLT" evidence="3">
    <location>
        <begin position="86"/>
        <end position="187"/>
    </location>
</feature>
<gene>
    <name evidence="4" type="ORF">PPNSA23_33390</name>
</gene>
<protein>
    <recommendedName>
        <fullName evidence="3">Transglycosylase SLT domain-containing protein</fullName>
    </recommendedName>
</protein>
<organism evidence="4 5">
    <name type="scientific">Phyllobacterium phragmitis</name>
    <dbReference type="NCBI Taxonomy" id="2670329"/>
    <lineage>
        <taxon>Bacteria</taxon>
        <taxon>Pseudomonadati</taxon>
        <taxon>Pseudomonadota</taxon>
        <taxon>Alphaproteobacteria</taxon>
        <taxon>Hyphomicrobiales</taxon>
        <taxon>Phyllobacteriaceae</taxon>
        <taxon>Phyllobacterium</taxon>
    </lineage>
</organism>
<proteinExistence type="inferred from homology"/>
<dbReference type="PANTHER" id="PTHR37423:SF2">
    <property type="entry name" value="MEMBRANE-BOUND LYTIC MUREIN TRANSGLYCOSYLASE C"/>
    <property type="match status" value="1"/>
</dbReference>
<sequence length="240" mass="25604">MRSLAIPGILAANLLLPDAVAHEVTAAVAPAPDVNGRVARAFAIMNANLPAAAAGAAKEALGRDDGSRAVPATCPAADGENIRMTIRTVAQEEGIDPDLADAVAWVESRYGAARQPSRAGALGIMQLMPETAKELGVADRCDPQANIRGGIRYLKQLHARFGDPMLVLAAYNAGPANIERKGGIPEFGETERYIVRVLNRWKYARKRTTEDRRAALAENTSSQGDAISNVWKDGHVIEMD</sequence>
<dbReference type="Proteomes" id="UP001628091">
    <property type="component" value="Unassembled WGS sequence"/>
</dbReference>
<dbReference type="InterPro" id="IPR023346">
    <property type="entry name" value="Lysozyme-like_dom_sf"/>
</dbReference>
<evidence type="ECO:0000313" key="5">
    <source>
        <dbReference type="Proteomes" id="UP001628091"/>
    </source>
</evidence>
<dbReference type="RefSeq" id="WP_407865840.1">
    <property type="nucleotide sequence ID" value="NZ_BAAFZP010000001.1"/>
</dbReference>
<reference evidence="4 5" key="1">
    <citation type="submission" date="2024-10" db="EMBL/GenBank/DDBJ databases">
        <title>Isolation, draft genome sequencing and identification of Phyllobacterium sp. NSA23, isolated from leaf soil.</title>
        <authorList>
            <person name="Akita H."/>
        </authorList>
    </citation>
    <scope>NUCLEOTIDE SEQUENCE [LARGE SCALE GENOMIC DNA]</scope>
    <source>
        <strain evidence="4 5">NSA23</strain>
    </source>
</reference>
<comment type="similarity">
    <text evidence="2">Belongs to the virb1 family.</text>
</comment>
<name>A0ABQ0H3A9_9HYPH</name>
<evidence type="ECO:0000313" key="4">
    <source>
        <dbReference type="EMBL" id="GAB1583396.1"/>
    </source>
</evidence>
<evidence type="ECO:0000256" key="2">
    <source>
        <dbReference type="ARBA" id="ARBA00009387"/>
    </source>
</evidence>
<comment type="similarity">
    <text evidence="1">Belongs to the transglycosylase Slt family.</text>
</comment>
<dbReference type="EMBL" id="BAAFZP010000001">
    <property type="protein sequence ID" value="GAB1583396.1"/>
    <property type="molecule type" value="Genomic_DNA"/>
</dbReference>
<dbReference type="PANTHER" id="PTHR37423">
    <property type="entry name" value="SOLUBLE LYTIC MUREIN TRANSGLYCOSYLASE-RELATED"/>
    <property type="match status" value="1"/>
</dbReference>
<evidence type="ECO:0000256" key="1">
    <source>
        <dbReference type="ARBA" id="ARBA00007734"/>
    </source>
</evidence>
<evidence type="ECO:0000259" key="3">
    <source>
        <dbReference type="Pfam" id="PF01464"/>
    </source>
</evidence>
<dbReference type="SUPFAM" id="SSF53955">
    <property type="entry name" value="Lysozyme-like"/>
    <property type="match status" value="1"/>
</dbReference>
<dbReference type="CDD" id="cd00254">
    <property type="entry name" value="LT-like"/>
    <property type="match status" value="1"/>
</dbReference>
<keyword evidence="5" id="KW-1185">Reference proteome</keyword>
<comment type="caution">
    <text evidence="4">The sequence shown here is derived from an EMBL/GenBank/DDBJ whole genome shotgun (WGS) entry which is preliminary data.</text>
</comment>
<dbReference type="Gene3D" id="1.10.530.10">
    <property type="match status" value="1"/>
</dbReference>
<dbReference type="Pfam" id="PF01464">
    <property type="entry name" value="SLT"/>
    <property type="match status" value="1"/>
</dbReference>
<dbReference type="InterPro" id="IPR008258">
    <property type="entry name" value="Transglycosylase_SLT_dom_1"/>
</dbReference>
<accession>A0ABQ0H3A9</accession>